<dbReference type="Bgee" id="ENSCPOG00000014634">
    <property type="expression patterns" value="Expressed in testis and 13 other cell types or tissues"/>
</dbReference>
<dbReference type="CTD" id="83861"/>
<dbReference type="GO" id="GO:0005929">
    <property type="term" value="C:cilium"/>
    <property type="evidence" value="ECO:0007669"/>
    <property type="project" value="TreeGrafter"/>
</dbReference>
<dbReference type="OMA" id="QDEGWFA"/>
<dbReference type="InterPro" id="IPR009290">
    <property type="entry name" value="Radial_spoke_3"/>
</dbReference>
<feature type="region of interest" description="Disordered" evidence="10">
    <location>
        <begin position="55"/>
        <end position="95"/>
    </location>
</feature>
<dbReference type="GeneID" id="100717457"/>
<keyword evidence="3" id="KW-0963">Cytoplasm</keyword>
<evidence type="ECO:0000256" key="4">
    <source>
        <dbReference type="ARBA" id="ARBA00022553"/>
    </source>
</evidence>
<dbReference type="EMBL" id="AAKN02038358">
    <property type="status" value="NOT_ANNOTATED_CDS"/>
    <property type="molecule type" value="Genomic_DNA"/>
</dbReference>
<keyword evidence="9" id="KW-0175">Coiled coil</keyword>
<comment type="similarity">
    <text evidence="2">Belongs to the flagellar radial spoke RSP3 family.</text>
</comment>
<evidence type="ECO:0000256" key="8">
    <source>
        <dbReference type="ARBA" id="ARBA00023273"/>
    </source>
</evidence>
<evidence type="ECO:0000256" key="7">
    <source>
        <dbReference type="ARBA" id="ARBA00023212"/>
    </source>
</evidence>
<reference evidence="11" key="2">
    <citation type="submission" date="2025-08" db="UniProtKB">
        <authorList>
            <consortium name="Ensembl"/>
        </authorList>
    </citation>
    <scope>IDENTIFICATION</scope>
    <source>
        <strain evidence="11">2N</strain>
    </source>
</reference>
<dbReference type="AlphaFoldDB" id="H0VRH2"/>
<dbReference type="Pfam" id="PF06098">
    <property type="entry name" value="Radial_spoke_3"/>
    <property type="match status" value="1"/>
</dbReference>
<feature type="compositionally biased region" description="Basic and acidic residues" evidence="10">
    <location>
        <begin position="80"/>
        <end position="95"/>
    </location>
</feature>
<feature type="region of interest" description="Disordered" evidence="10">
    <location>
        <begin position="339"/>
        <end position="410"/>
    </location>
</feature>
<evidence type="ECO:0000313" key="11">
    <source>
        <dbReference type="Ensembl" id="ENSCPOP00000013186.3"/>
    </source>
</evidence>
<keyword evidence="5" id="KW-0282">Flagellum</keyword>
<comment type="subcellular location">
    <subcellularLocation>
        <location evidence="1">Cytoplasm</location>
        <location evidence="1">Cytoskeleton</location>
        <location evidence="1">Flagellum axoneme</location>
    </subcellularLocation>
</comment>
<reference evidence="12" key="1">
    <citation type="journal article" date="2011" name="Nature">
        <title>A high-resolution map of human evolutionary constraint using 29 mammals.</title>
        <authorList>
            <person name="Lindblad-Toh K."/>
            <person name="Garber M."/>
            <person name="Zuk O."/>
            <person name="Lin M.F."/>
            <person name="Parker B.J."/>
            <person name="Washietl S."/>
            <person name="Kheradpour P."/>
            <person name="Ernst J."/>
            <person name="Jordan G."/>
            <person name="Mauceli E."/>
            <person name="Ward L.D."/>
            <person name="Lowe C.B."/>
            <person name="Holloway A.K."/>
            <person name="Clamp M."/>
            <person name="Gnerre S."/>
            <person name="Alfoldi J."/>
            <person name="Beal K."/>
            <person name="Chang J."/>
            <person name="Clawson H."/>
            <person name="Cuff J."/>
            <person name="Di Palma F."/>
            <person name="Fitzgerald S."/>
            <person name="Flicek P."/>
            <person name="Guttman M."/>
            <person name="Hubisz M.J."/>
            <person name="Jaffe D.B."/>
            <person name="Jungreis I."/>
            <person name="Kent W.J."/>
            <person name="Kostka D."/>
            <person name="Lara M."/>
            <person name="Martins A.L."/>
            <person name="Massingham T."/>
            <person name="Moltke I."/>
            <person name="Raney B.J."/>
            <person name="Rasmussen M.D."/>
            <person name="Robinson J."/>
            <person name="Stark A."/>
            <person name="Vilella A.J."/>
            <person name="Wen J."/>
            <person name="Xie X."/>
            <person name="Zody M.C."/>
            <person name="Baldwin J."/>
            <person name="Bloom T."/>
            <person name="Chin C.W."/>
            <person name="Heiman D."/>
            <person name="Nicol R."/>
            <person name="Nusbaum C."/>
            <person name="Young S."/>
            <person name="Wilkinson J."/>
            <person name="Worley K.C."/>
            <person name="Kovar C.L."/>
            <person name="Muzny D.M."/>
            <person name="Gibbs R.A."/>
            <person name="Cree A."/>
            <person name="Dihn H.H."/>
            <person name="Fowler G."/>
            <person name="Jhangiani S."/>
            <person name="Joshi V."/>
            <person name="Lee S."/>
            <person name="Lewis L.R."/>
            <person name="Nazareth L.V."/>
            <person name="Okwuonu G."/>
            <person name="Santibanez J."/>
            <person name="Warren W.C."/>
            <person name="Mardis E.R."/>
            <person name="Weinstock G.M."/>
            <person name="Wilson R.K."/>
            <person name="Delehaunty K."/>
            <person name="Dooling D."/>
            <person name="Fronik C."/>
            <person name="Fulton L."/>
            <person name="Fulton B."/>
            <person name="Graves T."/>
            <person name="Minx P."/>
            <person name="Sodergren E."/>
            <person name="Birney E."/>
            <person name="Margulies E.H."/>
            <person name="Herrero J."/>
            <person name="Green E.D."/>
            <person name="Haussler D."/>
            <person name="Siepel A."/>
            <person name="Goldman N."/>
            <person name="Pollard K.S."/>
            <person name="Pedersen J.S."/>
            <person name="Lander E.S."/>
            <person name="Kellis M."/>
        </authorList>
    </citation>
    <scope>NUCLEOTIDE SEQUENCE [LARGE SCALE GENOMIC DNA]</scope>
    <source>
        <strain evidence="12">2N</strain>
    </source>
</reference>
<proteinExistence type="inferred from homology"/>
<keyword evidence="6" id="KW-0969">Cilium</keyword>
<organism evidence="11 12">
    <name type="scientific">Cavia porcellus</name>
    <name type="common">Guinea pig</name>
    <dbReference type="NCBI Taxonomy" id="10141"/>
    <lineage>
        <taxon>Eukaryota</taxon>
        <taxon>Metazoa</taxon>
        <taxon>Chordata</taxon>
        <taxon>Craniata</taxon>
        <taxon>Vertebrata</taxon>
        <taxon>Euteleostomi</taxon>
        <taxon>Mammalia</taxon>
        <taxon>Eutheria</taxon>
        <taxon>Euarchontoglires</taxon>
        <taxon>Glires</taxon>
        <taxon>Rodentia</taxon>
        <taxon>Hystricomorpha</taxon>
        <taxon>Caviidae</taxon>
        <taxon>Cavia</taxon>
    </lineage>
</organism>
<accession>H0VRH2</accession>
<keyword evidence="7" id="KW-0206">Cytoskeleton</keyword>
<sequence>MATYTYTSRPRALPCQRRRYRDSLLQPEEEPVRYGNIMYDRRVIRGNTYALQTGLLPGQPDPVELQRKQQAKKKALAKKRAQEQLKPRTPEPVEGRKHVDVQTELYLEEIADRVIEVDMECQTDAFLDRPPTPLFIPARTNKDVATEILEGELFDFDLEVKPMLEVLVGKTIEQSLLEVMEEEELANLQASQCAYEEMRNVELAEVQRLEEQKRRHEEEKERRKRQQWEIVHKQNETSQKIAACAFAQRYLADLLPSVFSSLRDSGYFYDPIKRDIELGFLPWLMNEVEKTIDYSLVGRTVLDMLIREVVEKRLNSYERKEGSPPSKWEEELEIPERKRDSTINYLTQEPSTLQAQKRLSDTEYLRAPSIDRGPPTQERKPVEEEFQGPDDDAEMRRSLDTEDPTGASEL</sequence>
<dbReference type="PANTHER" id="PTHR21648:SF0">
    <property type="entry name" value="RADIAL SPOKE HEAD PROTEIN 3 HOMOLOG"/>
    <property type="match status" value="1"/>
</dbReference>
<feature type="compositionally biased region" description="Acidic residues" evidence="10">
    <location>
        <begin position="384"/>
        <end position="393"/>
    </location>
</feature>
<feature type="coiled-coil region" evidence="9">
    <location>
        <begin position="199"/>
        <end position="229"/>
    </location>
</feature>
<keyword evidence="4" id="KW-0597">Phosphoprotein</keyword>
<evidence type="ECO:0000256" key="2">
    <source>
        <dbReference type="ARBA" id="ARBA00006737"/>
    </source>
</evidence>
<evidence type="ECO:0000256" key="3">
    <source>
        <dbReference type="ARBA" id="ARBA00022490"/>
    </source>
</evidence>
<gene>
    <name evidence="11" type="primary">RSPH3</name>
</gene>
<evidence type="ECO:0000313" key="12">
    <source>
        <dbReference type="Proteomes" id="UP000005447"/>
    </source>
</evidence>
<evidence type="ECO:0000256" key="10">
    <source>
        <dbReference type="SAM" id="MobiDB-lite"/>
    </source>
</evidence>
<keyword evidence="12" id="KW-1185">Reference proteome</keyword>
<dbReference type="VEuPathDB" id="HostDB:ENSCPOG00000014634"/>
<dbReference type="EMBL" id="AAKN02038359">
    <property type="status" value="NOT_ANNOTATED_CDS"/>
    <property type="molecule type" value="Genomic_DNA"/>
</dbReference>
<dbReference type="GeneTree" id="ENSGT00390000004172"/>
<dbReference type="STRING" id="10141.ENSCPOP00000013186"/>
<dbReference type="HOGENOM" id="CLU_036980_4_0_1"/>
<dbReference type="KEGG" id="cpoc:100717457"/>
<dbReference type="OrthoDB" id="313308at2759"/>
<dbReference type="eggNOG" id="ENOG502QQSZ">
    <property type="taxonomic scope" value="Eukaryota"/>
</dbReference>
<feature type="compositionally biased region" description="Polar residues" evidence="10">
    <location>
        <begin position="342"/>
        <end position="357"/>
    </location>
</feature>
<keyword evidence="8" id="KW-0966">Cell projection</keyword>
<name>H0VRH2_CAVPO</name>
<dbReference type="EMBL" id="AAKN02038360">
    <property type="status" value="NOT_ANNOTATED_CDS"/>
    <property type="molecule type" value="Genomic_DNA"/>
</dbReference>
<evidence type="ECO:0000256" key="5">
    <source>
        <dbReference type="ARBA" id="ARBA00022846"/>
    </source>
</evidence>
<evidence type="ECO:0000256" key="1">
    <source>
        <dbReference type="ARBA" id="ARBA00004611"/>
    </source>
</evidence>
<dbReference type="Proteomes" id="UP000005447">
    <property type="component" value="Unassembled WGS sequence"/>
</dbReference>
<evidence type="ECO:0000256" key="6">
    <source>
        <dbReference type="ARBA" id="ARBA00023069"/>
    </source>
</evidence>
<reference evidence="11" key="3">
    <citation type="submission" date="2025-09" db="UniProtKB">
        <authorList>
            <consortium name="Ensembl"/>
        </authorList>
    </citation>
    <scope>IDENTIFICATION</scope>
    <source>
        <strain evidence="11">2N</strain>
    </source>
</reference>
<evidence type="ECO:0000256" key="9">
    <source>
        <dbReference type="SAM" id="Coils"/>
    </source>
</evidence>
<protein>
    <submittedName>
        <fullName evidence="11">Radial spoke head 3</fullName>
    </submittedName>
</protein>
<dbReference type="FunCoup" id="H0VRH2">
    <property type="interactions" value="87"/>
</dbReference>
<dbReference type="Ensembl" id="ENSCPOT00000014779.3">
    <property type="protein sequence ID" value="ENSCPOP00000013186.3"/>
    <property type="gene ID" value="ENSCPOG00000014634.4"/>
</dbReference>
<dbReference type="PANTHER" id="PTHR21648">
    <property type="entry name" value="FLAGELLAR RADIAL SPOKE PROTEIN 3"/>
    <property type="match status" value="1"/>
</dbReference>
<feature type="compositionally biased region" description="Basic residues" evidence="10">
    <location>
        <begin position="69"/>
        <end position="79"/>
    </location>
</feature>
<dbReference type="InParanoid" id="H0VRH2"/>